<dbReference type="HOGENOM" id="CLU_2900896_0_0_6"/>
<protein>
    <submittedName>
        <fullName evidence="1">Uncharacterized protein</fullName>
    </submittedName>
</protein>
<name>A4CA79_9GAMM</name>
<sequence length="62" mass="6771">MGSQGEAITGLPLEPLGAPDFQKTGKLIFKNTFDVNITAIHALAWLARLPVAHYSSNLFFQI</sequence>
<dbReference type="AlphaFoldDB" id="A4CA79"/>
<evidence type="ECO:0000313" key="2">
    <source>
        <dbReference type="Proteomes" id="UP000006201"/>
    </source>
</evidence>
<dbReference type="EMBL" id="AAOH01000004">
    <property type="protein sequence ID" value="EAR28287.1"/>
    <property type="molecule type" value="Genomic_DNA"/>
</dbReference>
<reference evidence="1 2" key="1">
    <citation type="submission" date="2006-02" db="EMBL/GenBank/DDBJ databases">
        <authorList>
            <person name="Moran M.A."/>
            <person name="Kjelleberg S."/>
            <person name="Egan S."/>
            <person name="Saunders N."/>
            <person name="Thomas T."/>
            <person name="Ferriera S."/>
            <person name="Johnson J."/>
            <person name="Kravitz S."/>
            <person name="Halpern A."/>
            <person name="Remington K."/>
            <person name="Beeson K."/>
            <person name="Tran B."/>
            <person name="Rogers Y.-H."/>
            <person name="Friedman R."/>
            <person name="Venter J.C."/>
        </authorList>
    </citation>
    <scope>NUCLEOTIDE SEQUENCE [LARGE SCALE GENOMIC DNA]</scope>
    <source>
        <strain evidence="1 2">D2</strain>
    </source>
</reference>
<accession>A4CA79</accession>
<comment type="caution">
    <text evidence="1">The sequence shown here is derived from an EMBL/GenBank/DDBJ whole genome shotgun (WGS) entry which is preliminary data.</text>
</comment>
<keyword evidence="2" id="KW-1185">Reference proteome</keyword>
<gene>
    <name evidence="1" type="ORF">PTD2_20767</name>
</gene>
<evidence type="ECO:0000313" key="1">
    <source>
        <dbReference type="EMBL" id="EAR28287.1"/>
    </source>
</evidence>
<organism evidence="1 2">
    <name type="scientific">Pseudoalteromonas tunicata D2</name>
    <dbReference type="NCBI Taxonomy" id="87626"/>
    <lineage>
        <taxon>Bacteria</taxon>
        <taxon>Pseudomonadati</taxon>
        <taxon>Pseudomonadota</taxon>
        <taxon>Gammaproteobacteria</taxon>
        <taxon>Alteromonadales</taxon>
        <taxon>Pseudoalteromonadaceae</taxon>
        <taxon>Pseudoalteromonas</taxon>
    </lineage>
</organism>
<dbReference type="Proteomes" id="UP000006201">
    <property type="component" value="Unassembled WGS sequence"/>
</dbReference>
<proteinExistence type="predicted"/>